<feature type="signal peptide" evidence="1">
    <location>
        <begin position="1"/>
        <end position="20"/>
    </location>
</feature>
<gene>
    <name evidence="2" type="ORF">ASIM_LOCUS18815</name>
</gene>
<dbReference type="Proteomes" id="UP000267096">
    <property type="component" value="Unassembled WGS sequence"/>
</dbReference>
<reference evidence="4" key="1">
    <citation type="submission" date="2017-02" db="UniProtKB">
        <authorList>
            <consortium name="WormBaseParasite"/>
        </authorList>
    </citation>
    <scope>IDENTIFICATION</scope>
</reference>
<evidence type="ECO:0000313" key="2">
    <source>
        <dbReference type="EMBL" id="VDK66295.1"/>
    </source>
</evidence>
<accession>A0A0M3KEL7</accession>
<evidence type="ECO:0000313" key="4">
    <source>
        <dbReference type="WBParaSite" id="ASIM_0001942501-mRNA-1"/>
    </source>
</evidence>
<evidence type="ECO:0000256" key="1">
    <source>
        <dbReference type="SAM" id="SignalP"/>
    </source>
</evidence>
<reference evidence="2 3" key="2">
    <citation type="submission" date="2018-11" db="EMBL/GenBank/DDBJ databases">
        <authorList>
            <consortium name="Pathogen Informatics"/>
        </authorList>
    </citation>
    <scope>NUCLEOTIDE SEQUENCE [LARGE SCALE GENOMIC DNA]</scope>
</reference>
<sequence length="117" mass="12722">MLSVVPLSVFTILLVVQSNARSVVKVQSQEDESKPDTEVIGPKYYACPHLNPAENTKMHERSDASCDQSKSAAAKQDQGCSCEYLVAERNSQGCATSYFTLCQREKSAFDAISLGAL</sequence>
<dbReference type="EMBL" id="UYRR01036131">
    <property type="protein sequence ID" value="VDK66295.1"/>
    <property type="molecule type" value="Genomic_DNA"/>
</dbReference>
<organism evidence="4">
    <name type="scientific">Anisakis simplex</name>
    <name type="common">Herring worm</name>
    <dbReference type="NCBI Taxonomy" id="6269"/>
    <lineage>
        <taxon>Eukaryota</taxon>
        <taxon>Metazoa</taxon>
        <taxon>Ecdysozoa</taxon>
        <taxon>Nematoda</taxon>
        <taxon>Chromadorea</taxon>
        <taxon>Rhabditida</taxon>
        <taxon>Spirurina</taxon>
        <taxon>Ascaridomorpha</taxon>
        <taxon>Ascaridoidea</taxon>
        <taxon>Anisakidae</taxon>
        <taxon>Anisakis</taxon>
        <taxon>Anisakis simplex complex</taxon>
    </lineage>
</organism>
<proteinExistence type="predicted"/>
<evidence type="ECO:0000313" key="3">
    <source>
        <dbReference type="Proteomes" id="UP000267096"/>
    </source>
</evidence>
<dbReference type="AlphaFoldDB" id="A0A0M3KEL7"/>
<keyword evidence="3" id="KW-1185">Reference proteome</keyword>
<name>A0A0M3KEL7_ANISI</name>
<protein>
    <submittedName>
        <fullName evidence="4">Secreted protein</fullName>
    </submittedName>
</protein>
<feature type="chain" id="PRO_5043121416" evidence="1">
    <location>
        <begin position="21"/>
        <end position="117"/>
    </location>
</feature>
<dbReference type="WBParaSite" id="ASIM_0001942501-mRNA-1">
    <property type="protein sequence ID" value="ASIM_0001942501-mRNA-1"/>
    <property type="gene ID" value="ASIM_0001942501"/>
</dbReference>
<keyword evidence="1" id="KW-0732">Signal</keyword>